<evidence type="ECO:0000313" key="2">
    <source>
        <dbReference type="EMBL" id="KZW01367.1"/>
    </source>
</evidence>
<gene>
    <name evidence="2" type="ORF">EXIGLDRAFT_830096</name>
</gene>
<dbReference type="Proteomes" id="UP000077266">
    <property type="component" value="Unassembled WGS sequence"/>
</dbReference>
<reference evidence="2 3" key="1">
    <citation type="journal article" date="2016" name="Mol. Biol. Evol.">
        <title>Comparative Genomics of Early-Diverging Mushroom-Forming Fungi Provides Insights into the Origins of Lignocellulose Decay Capabilities.</title>
        <authorList>
            <person name="Nagy L.G."/>
            <person name="Riley R."/>
            <person name="Tritt A."/>
            <person name="Adam C."/>
            <person name="Daum C."/>
            <person name="Floudas D."/>
            <person name="Sun H."/>
            <person name="Yadav J.S."/>
            <person name="Pangilinan J."/>
            <person name="Larsson K.H."/>
            <person name="Matsuura K."/>
            <person name="Barry K."/>
            <person name="Labutti K."/>
            <person name="Kuo R."/>
            <person name="Ohm R.A."/>
            <person name="Bhattacharya S.S."/>
            <person name="Shirouzu T."/>
            <person name="Yoshinaga Y."/>
            <person name="Martin F.M."/>
            <person name="Grigoriev I.V."/>
            <person name="Hibbett D.S."/>
        </authorList>
    </citation>
    <scope>NUCLEOTIDE SEQUENCE [LARGE SCALE GENOMIC DNA]</scope>
    <source>
        <strain evidence="2 3">HHB12029</strain>
    </source>
</reference>
<organism evidence="2 3">
    <name type="scientific">Exidia glandulosa HHB12029</name>
    <dbReference type="NCBI Taxonomy" id="1314781"/>
    <lineage>
        <taxon>Eukaryota</taxon>
        <taxon>Fungi</taxon>
        <taxon>Dikarya</taxon>
        <taxon>Basidiomycota</taxon>
        <taxon>Agaricomycotina</taxon>
        <taxon>Agaricomycetes</taxon>
        <taxon>Auriculariales</taxon>
        <taxon>Exidiaceae</taxon>
        <taxon>Exidia</taxon>
    </lineage>
</organism>
<dbReference type="STRING" id="1314781.A0A165NXT1"/>
<keyword evidence="3" id="KW-1185">Reference proteome</keyword>
<sequence>MIELPSELVIDIFDLACAEDAHDIEQKVHLAQVCAYWRAVALAYPTFWARIRIRTPRDGVPFRIALGRSGDTSLDVELPWQDRVEERILTDVEQCDVIEALIAPAQRLRLKRLYVEHSRAVHESLLHYSALAWTFLSSKIWSSRAPSLRKVALSTVDLELWETLITSSAVEHLYLYLATYMNKDVPLLTRILSRCPALRLLEWDYGYVAFASDHAVAAHSCPLAPRLHALRLGHNVDPYEVLRLINRHRTHMVPIHDITASMYYTGAESLELLRELFQGTGYLVDLRIDESDRQVVIRDNVGRIRRLIFRNDDSTSSIPGLWIGLATQCSRQDPGVTTNAYRGMELVCVRILQPTSYCARGGVYHY</sequence>
<dbReference type="OrthoDB" id="2995388at2759"/>
<evidence type="ECO:0000313" key="3">
    <source>
        <dbReference type="Proteomes" id="UP000077266"/>
    </source>
</evidence>
<dbReference type="InterPro" id="IPR001810">
    <property type="entry name" value="F-box_dom"/>
</dbReference>
<feature type="domain" description="F-box" evidence="1">
    <location>
        <begin position="3"/>
        <end position="53"/>
    </location>
</feature>
<dbReference type="Pfam" id="PF12937">
    <property type="entry name" value="F-box-like"/>
    <property type="match status" value="1"/>
</dbReference>
<dbReference type="AlphaFoldDB" id="A0A165NXT1"/>
<name>A0A165NXT1_EXIGL</name>
<evidence type="ECO:0000259" key="1">
    <source>
        <dbReference type="Pfam" id="PF12937"/>
    </source>
</evidence>
<dbReference type="EMBL" id="KV425894">
    <property type="protein sequence ID" value="KZW01367.1"/>
    <property type="molecule type" value="Genomic_DNA"/>
</dbReference>
<proteinExistence type="predicted"/>
<accession>A0A165NXT1</accession>
<dbReference type="InParanoid" id="A0A165NXT1"/>
<protein>
    <recommendedName>
        <fullName evidence="1">F-box domain-containing protein</fullName>
    </recommendedName>
</protein>